<dbReference type="Proteomes" id="UP000654123">
    <property type="component" value="Unassembled WGS sequence"/>
</dbReference>
<reference evidence="5" key="2">
    <citation type="submission" date="2020-09" db="EMBL/GenBank/DDBJ databases">
        <authorList>
            <person name="Sun Q."/>
            <person name="Ohkuma M."/>
        </authorList>
    </citation>
    <scope>NUCLEOTIDE SEQUENCE</scope>
    <source>
        <strain evidence="5">JCM 4335</strain>
    </source>
</reference>
<dbReference type="GO" id="GO:0008194">
    <property type="term" value="F:UDP-glycosyltransferase activity"/>
    <property type="evidence" value="ECO:0007669"/>
    <property type="project" value="InterPro"/>
</dbReference>
<feature type="compositionally biased region" description="Pro residues" evidence="2">
    <location>
        <begin position="53"/>
        <end position="65"/>
    </location>
</feature>
<reference evidence="5" key="1">
    <citation type="journal article" date="2014" name="Int. J. Syst. Evol. Microbiol.">
        <title>Complete genome sequence of Corynebacterium casei LMG S-19264T (=DSM 44701T), isolated from a smear-ripened cheese.</title>
        <authorList>
            <consortium name="US DOE Joint Genome Institute (JGI-PGF)"/>
            <person name="Walter F."/>
            <person name="Albersmeier A."/>
            <person name="Kalinowski J."/>
            <person name="Ruckert C."/>
        </authorList>
    </citation>
    <scope>NUCLEOTIDE SEQUENCE</scope>
    <source>
        <strain evidence="5">JCM 4335</strain>
    </source>
</reference>
<dbReference type="Gene3D" id="3.40.50.2000">
    <property type="entry name" value="Glycogen Phosphorylase B"/>
    <property type="match status" value="2"/>
</dbReference>
<dbReference type="InterPro" id="IPR050426">
    <property type="entry name" value="Glycosyltransferase_28"/>
</dbReference>
<dbReference type="Pfam" id="PF03033">
    <property type="entry name" value="Glyco_transf_28"/>
    <property type="match status" value="1"/>
</dbReference>
<dbReference type="InterPro" id="IPR004276">
    <property type="entry name" value="GlycoTrans_28_N"/>
</dbReference>
<feature type="compositionally biased region" description="Gly residues" evidence="2">
    <location>
        <begin position="80"/>
        <end position="95"/>
    </location>
</feature>
<evidence type="ECO:0000259" key="3">
    <source>
        <dbReference type="Pfam" id="PF03033"/>
    </source>
</evidence>
<feature type="domain" description="Glycosyltransferase family 28 N-terminal" evidence="3">
    <location>
        <begin position="119"/>
        <end position="214"/>
    </location>
</feature>
<protein>
    <submittedName>
        <fullName evidence="5">Glycosyl transferase</fullName>
    </submittedName>
</protein>
<dbReference type="EMBL" id="BMSV01000002">
    <property type="protein sequence ID" value="GGP95528.1"/>
    <property type="molecule type" value="Genomic_DNA"/>
</dbReference>
<dbReference type="FunFam" id="3.40.50.2000:FF:000009">
    <property type="entry name" value="Sterol 3-beta-glucosyltransferase UGT80A2"/>
    <property type="match status" value="1"/>
</dbReference>
<evidence type="ECO:0000256" key="2">
    <source>
        <dbReference type="SAM" id="MobiDB-lite"/>
    </source>
</evidence>
<dbReference type="CDD" id="cd03784">
    <property type="entry name" value="GT1_Gtf-like"/>
    <property type="match status" value="1"/>
</dbReference>
<dbReference type="InterPro" id="IPR002213">
    <property type="entry name" value="UDP_glucos_trans"/>
</dbReference>
<dbReference type="Pfam" id="PF06722">
    <property type="entry name" value="EryCIII-like_C"/>
    <property type="match status" value="1"/>
</dbReference>
<keyword evidence="1 5" id="KW-0808">Transferase</keyword>
<gene>
    <name evidence="5" type="ORF">GCM10010249_11980</name>
</gene>
<comment type="caution">
    <text evidence="5">The sequence shown here is derived from an EMBL/GenBank/DDBJ whole genome shotgun (WGS) entry which is preliminary data.</text>
</comment>
<organism evidence="5 6">
    <name type="scientific">Streptomyces roseolilacinus</name>
    <dbReference type="NCBI Taxonomy" id="66904"/>
    <lineage>
        <taxon>Bacteria</taxon>
        <taxon>Bacillati</taxon>
        <taxon>Actinomycetota</taxon>
        <taxon>Actinomycetes</taxon>
        <taxon>Kitasatosporales</taxon>
        <taxon>Streptomycetaceae</taxon>
        <taxon>Streptomyces</taxon>
    </lineage>
</organism>
<accession>A0A918B0F0</accession>
<dbReference type="PANTHER" id="PTHR48050">
    <property type="entry name" value="STEROL 3-BETA-GLUCOSYLTRANSFERASE"/>
    <property type="match status" value="1"/>
</dbReference>
<evidence type="ECO:0000313" key="6">
    <source>
        <dbReference type="Proteomes" id="UP000654123"/>
    </source>
</evidence>
<dbReference type="PANTHER" id="PTHR48050:SF13">
    <property type="entry name" value="STEROL 3-BETA-GLUCOSYLTRANSFERASE UGT80A2"/>
    <property type="match status" value="1"/>
</dbReference>
<dbReference type="GO" id="GO:0005975">
    <property type="term" value="P:carbohydrate metabolic process"/>
    <property type="evidence" value="ECO:0007669"/>
    <property type="project" value="InterPro"/>
</dbReference>
<name>A0A918B0F0_9ACTN</name>
<dbReference type="GO" id="GO:0033072">
    <property type="term" value="P:vancomycin biosynthetic process"/>
    <property type="evidence" value="ECO:0007669"/>
    <property type="project" value="UniProtKB-ARBA"/>
</dbReference>
<feature type="region of interest" description="Disordered" evidence="2">
    <location>
        <begin position="1"/>
        <end position="95"/>
    </location>
</feature>
<feature type="domain" description="Erythromycin biosynthesis protein CIII-like C-terminal" evidence="4">
    <location>
        <begin position="412"/>
        <end position="513"/>
    </location>
</feature>
<evidence type="ECO:0000313" key="5">
    <source>
        <dbReference type="EMBL" id="GGP95528.1"/>
    </source>
</evidence>
<sequence length="529" mass="55634">MIRPSGAAPGAEAGRRRGAVSRGRPPARPTWSDRVDRVVRRAGPGAVRDPLRRPPPSPAAVPPQRPDLGLRRSRTVPGRAGRGAGGVRGGAGGGADTGLPAVCRLSRHRAGRHTRGVRVVMMTAGSRGDVAPYTGLGAGLVRGGHEVTLAAHAVFEPLVAGSGVRFHALPVDPRAELHSERGRRLHDSRTGIGKMLRLASMARAAADDMTGSLVEAARQGDVLLVGGALGPLGYALAEGLSLPSVGLHLQPLHASREFPAPVLGVRSMGPVGNRLSGLLLTAVADRMLTGSVRDLERRHGLRVPDDAVARRTREHRRWPVLHGFSELVVPRPRDWRAGLDVAGYWWPHETGRLPGELEAFLDAGPAPVFVGLGSATVPDPERVSRRIVDALRAAGLRGVVQQGWAGLAAEGDDMLTIGEVPHALLFPRVAAVVHHAGAGTTAAVLRAGVPTVPVPVQFDAFFWASRLTALGVAPGAVPLRRLTSDALARALRRAVVDDSHRARARALAARLAEEDGVAPVLTALDRLAR</sequence>
<dbReference type="AlphaFoldDB" id="A0A918B0F0"/>
<feature type="compositionally biased region" description="Low complexity" evidence="2">
    <location>
        <begin position="1"/>
        <end position="12"/>
    </location>
</feature>
<dbReference type="GO" id="GO:0016758">
    <property type="term" value="F:hexosyltransferase activity"/>
    <property type="evidence" value="ECO:0007669"/>
    <property type="project" value="InterPro"/>
</dbReference>
<evidence type="ECO:0000259" key="4">
    <source>
        <dbReference type="Pfam" id="PF06722"/>
    </source>
</evidence>
<dbReference type="InterPro" id="IPR010610">
    <property type="entry name" value="EryCIII-like_C"/>
</dbReference>
<evidence type="ECO:0000256" key="1">
    <source>
        <dbReference type="ARBA" id="ARBA00022679"/>
    </source>
</evidence>
<dbReference type="SUPFAM" id="SSF53756">
    <property type="entry name" value="UDP-Glycosyltransferase/glycogen phosphorylase"/>
    <property type="match status" value="1"/>
</dbReference>
<keyword evidence="6" id="KW-1185">Reference proteome</keyword>
<proteinExistence type="predicted"/>